<dbReference type="InterPro" id="IPR004045">
    <property type="entry name" value="Glutathione_S-Trfase_N"/>
</dbReference>
<dbReference type="STRING" id="4615.A0A199VSY5"/>
<name>A0A199VSY5_ANACO</name>
<dbReference type="Gene3D" id="3.40.30.10">
    <property type="entry name" value="Glutaredoxin"/>
    <property type="match status" value="1"/>
</dbReference>
<evidence type="ECO:0000313" key="6">
    <source>
        <dbReference type="EMBL" id="OAY79800.1"/>
    </source>
</evidence>
<evidence type="ECO:0000259" key="5">
    <source>
        <dbReference type="PROSITE" id="PS50405"/>
    </source>
</evidence>
<dbReference type="PROSITE" id="PS50405">
    <property type="entry name" value="GST_CTER"/>
    <property type="match status" value="1"/>
</dbReference>
<organism evidence="6 7">
    <name type="scientific">Ananas comosus</name>
    <name type="common">Pineapple</name>
    <name type="synonym">Ananas ananas</name>
    <dbReference type="NCBI Taxonomy" id="4615"/>
    <lineage>
        <taxon>Eukaryota</taxon>
        <taxon>Viridiplantae</taxon>
        <taxon>Streptophyta</taxon>
        <taxon>Embryophyta</taxon>
        <taxon>Tracheophyta</taxon>
        <taxon>Spermatophyta</taxon>
        <taxon>Magnoliopsida</taxon>
        <taxon>Liliopsida</taxon>
        <taxon>Poales</taxon>
        <taxon>Bromeliaceae</taxon>
        <taxon>Bromelioideae</taxon>
        <taxon>Ananas</taxon>
    </lineage>
</organism>
<dbReference type="SUPFAM" id="SSF52833">
    <property type="entry name" value="Thioredoxin-like"/>
    <property type="match status" value="1"/>
</dbReference>
<dbReference type="Pfam" id="PF13410">
    <property type="entry name" value="GST_C_2"/>
    <property type="match status" value="1"/>
</dbReference>
<comment type="catalytic activity">
    <reaction evidence="2 3">
        <text>RX + glutathione = an S-substituted glutathione + a halide anion + H(+)</text>
        <dbReference type="Rhea" id="RHEA:16437"/>
        <dbReference type="ChEBI" id="CHEBI:15378"/>
        <dbReference type="ChEBI" id="CHEBI:16042"/>
        <dbReference type="ChEBI" id="CHEBI:17792"/>
        <dbReference type="ChEBI" id="CHEBI:57925"/>
        <dbReference type="ChEBI" id="CHEBI:90779"/>
        <dbReference type="EC" id="2.5.1.18"/>
    </reaction>
</comment>
<dbReference type="AlphaFoldDB" id="A0A199VSY5"/>
<dbReference type="InterPro" id="IPR036249">
    <property type="entry name" value="Thioredoxin-like_sf"/>
</dbReference>
<comment type="function">
    <text evidence="3">Is involved in the conjugation of reduced glutathione to a wide number of exogenous and endogenous hydrophobic electrophiles.</text>
</comment>
<dbReference type="GO" id="GO:0005829">
    <property type="term" value="C:cytosol"/>
    <property type="evidence" value="ECO:0007669"/>
    <property type="project" value="UniProtKB-SubCell"/>
</dbReference>
<dbReference type="GO" id="GO:0004364">
    <property type="term" value="F:glutathione transferase activity"/>
    <property type="evidence" value="ECO:0007669"/>
    <property type="project" value="UniProtKB-UniRule"/>
</dbReference>
<dbReference type="CDD" id="cd03185">
    <property type="entry name" value="GST_C_Tau"/>
    <property type="match status" value="1"/>
</dbReference>
<evidence type="ECO:0000313" key="7">
    <source>
        <dbReference type="Proteomes" id="UP000092600"/>
    </source>
</evidence>
<dbReference type="Gene3D" id="1.20.1050.10">
    <property type="match status" value="2"/>
</dbReference>
<dbReference type="InterPro" id="IPR045073">
    <property type="entry name" value="Omega/Tau-like"/>
</dbReference>
<accession>A0A199VSY5</accession>
<dbReference type="GO" id="GO:0006749">
    <property type="term" value="P:glutathione metabolic process"/>
    <property type="evidence" value="ECO:0007669"/>
    <property type="project" value="InterPro"/>
</dbReference>
<dbReference type="PROSITE" id="PS50404">
    <property type="entry name" value="GST_NTER"/>
    <property type="match status" value="1"/>
</dbReference>
<protein>
    <recommendedName>
        <fullName evidence="3">Glutathione S-transferase</fullName>
        <ecNumber evidence="3">2.5.1.18</ecNumber>
    </recommendedName>
</protein>
<evidence type="ECO:0000256" key="1">
    <source>
        <dbReference type="ARBA" id="ARBA00022679"/>
    </source>
</evidence>
<dbReference type="EMBL" id="LSRQ01001000">
    <property type="protein sequence ID" value="OAY79800.1"/>
    <property type="molecule type" value="Genomic_DNA"/>
</dbReference>
<dbReference type="EC" id="2.5.1.18" evidence="3"/>
<dbReference type="InterPro" id="IPR010987">
    <property type="entry name" value="Glutathione-S-Trfase_C-like"/>
</dbReference>
<keyword evidence="3" id="KW-0963">Cytoplasm</keyword>
<reference evidence="6 7" key="1">
    <citation type="journal article" date="2016" name="DNA Res.">
        <title>The draft genome of MD-2 pineapple using hybrid error correction of long reads.</title>
        <authorList>
            <person name="Redwan R.M."/>
            <person name="Saidin A."/>
            <person name="Kumar S.V."/>
        </authorList>
    </citation>
    <scope>NUCLEOTIDE SEQUENCE [LARGE SCALE GENOMIC DNA]</scope>
    <source>
        <strain evidence="7">cv. MD2</strain>
        <tissue evidence="6">Leaf</tissue>
    </source>
</reference>
<feature type="domain" description="GST C-terminal" evidence="5">
    <location>
        <begin position="1"/>
        <end position="142"/>
    </location>
</feature>
<feature type="domain" description="GST N-terminal" evidence="4">
    <location>
        <begin position="1"/>
        <end position="30"/>
    </location>
</feature>
<comment type="similarity">
    <text evidence="3">Belongs to the GST superfamily.</text>
</comment>
<dbReference type="PANTHER" id="PTHR11260">
    <property type="entry name" value="GLUTATHIONE S-TRANSFERASE, GST, SUPERFAMILY, GST DOMAIN CONTAINING"/>
    <property type="match status" value="1"/>
</dbReference>
<keyword evidence="1 3" id="KW-0808">Transferase</keyword>
<comment type="subcellular location">
    <subcellularLocation>
        <location evidence="3">Cytoplasm</location>
        <location evidence="3">Cytosol</location>
    </subcellularLocation>
</comment>
<dbReference type="SUPFAM" id="SSF47616">
    <property type="entry name" value="GST C-terminal domain-like"/>
    <property type="match status" value="1"/>
</dbReference>
<dbReference type="PANTHER" id="PTHR11260:SF781">
    <property type="entry name" value="GLUTATHIONE S-TRANSFERASE U19"/>
    <property type="match status" value="1"/>
</dbReference>
<dbReference type="InterPro" id="IPR045074">
    <property type="entry name" value="GST_C_Tau"/>
</dbReference>
<dbReference type="InterPro" id="IPR036282">
    <property type="entry name" value="Glutathione-S-Trfase_C_sf"/>
</dbReference>
<dbReference type="Proteomes" id="UP000092600">
    <property type="component" value="Unassembled WGS sequence"/>
</dbReference>
<gene>
    <name evidence="6" type="ORF">ACMD2_20128</name>
</gene>
<evidence type="ECO:0000256" key="2">
    <source>
        <dbReference type="ARBA" id="ARBA00047960"/>
    </source>
</evidence>
<comment type="caution">
    <text evidence="6">The sequence shown here is derived from an EMBL/GenBank/DDBJ whole genome shotgun (WGS) entry which is preliminary data.</text>
</comment>
<evidence type="ECO:0000256" key="3">
    <source>
        <dbReference type="RuleBase" id="RU369102"/>
    </source>
</evidence>
<evidence type="ECO:0000259" key="4">
    <source>
        <dbReference type="PROSITE" id="PS50404"/>
    </source>
</evidence>
<proteinExistence type="inferred from homology"/>
<sequence>MIPVLIHKSRPICESMMIVEYINEFWAVNGPVVLPSDPYDRAKEDAIQEMKTTLQQLESALAKCSKGKAFFGGDTIGYLDIALGCFLSWFKAVELMNADVNILDEVKTPLLAEWGNRFCSDDEVKEVMPEPDALVEHAKKNIFQAKEN</sequence>